<evidence type="ECO:0000256" key="1">
    <source>
        <dbReference type="SAM" id="MobiDB-lite"/>
    </source>
</evidence>
<reference evidence="2" key="1">
    <citation type="journal article" date="2015" name="Nature">
        <title>Complex archaea that bridge the gap between prokaryotes and eukaryotes.</title>
        <authorList>
            <person name="Spang A."/>
            <person name="Saw J.H."/>
            <person name="Jorgensen S.L."/>
            <person name="Zaremba-Niedzwiedzka K."/>
            <person name="Martijn J."/>
            <person name="Lind A.E."/>
            <person name="van Eijk R."/>
            <person name="Schleper C."/>
            <person name="Guy L."/>
            <person name="Ettema T.J."/>
        </authorList>
    </citation>
    <scope>NUCLEOTIDE SEQUENCE</scope>
</reference>
<organism evidence="2">
    <name type="scientific">marine sediment metagenome</name>
    <dbReference type="NCBI Taxonomy" id="412755"/>
    <lineage>
        <taxon>unclassified sequences</taxon>
        <taxon>metagenomes</taxon>
        <taxon>ecological metagenomes</taxon>
    </lineage>
</organism>
<sequence>LPELLEKVQDLMNESMNILMDWGHISNAPVGLYRSASGFRPGRQLVEPGAWIPVDDVNDAKLLSYPNANQSFLFNVMGLLNSMAERLTSQGDLQSGRVPTGKSSALRTVGTTMALLQQSDIPTDRILKRFYYGLNDFFKIVWRMNAVEMSDEVKFRVVGDMGKESFVSIKRDELRGNYDFRFTGTTESVNKQAQGTVAQTLMQLVMNPLALQSGVTTEVNIYNAHIRALEAMAIKNKSLYVTKPMALVAGPIYSAEQVLELLKQGERVKINPAADLQTHINLINEYITGPEFMHIPVDRKQLIIDYSIEASQALQNKIMRDALAEASRQGGNPFQTDGQGGVLTTAGGPQDMGQGEEAGLFAGQEDGV</sequence>
<dbReference type="InterPro" id="IPR056909">
    <property type="entry name" value="SU10_portal"/>
</dbReference>
<proteinExistence type="predicted"/>
<protein>
    <submittedName>
        <fullName evidence="2">Uncharacterized protein</fullName>
    </submittedName>
</protein>
<evidence type="ECO:0000313" key="2">
    <source>
        <dbReference type="EMBL" id="KKL67776.1"/>
    </source>
</evidence>
<feature type="region of interest" description="Disordered" evidence="1">
    <location>
        <begin position="325"/>
        <end position="368"/>
    </location>
</feature>
<dbReference type="Pfam" id="PF23899">
    <property type="entry name" value="SU10_portal"/>
    <property type="match status" value="1"/>
</dbReference>
<accession>A0A0F9ENG3</accession>
<comment type="caution">
    <text evidence="2">The sequence shown here is derived from an EMBL/GenBank/DDBJ whole genome shotgun (WGS) entry which is preliminary data.</text>
</comment>
<gene>
    <name evidence="2" type="ORF">LCGC14_2131570</name>
</gene>
<name>A0A0F9ENG3_9ZZZZ</name>
<dbReference type="AlphaFoldDB" id="A0A0F9ENG3"/>
<dbReference type="EMBL" id="LAZR01026753">
    <property type="protein sequence ID" value="KKL67776.1"/>
    <property type="molecule type" value="Genomic_DNA"/>
</dbReference>
<feature type="non-terminal residue" evidence="2">
    <location>
        <position position="1"/>
    </location>
</feature>